<protein>
    <submittedName>
        <fullName evidence="1">NADH dehydrogenase subunit 4L</fullName>
    </submittedName>
</protein>
<proteinExistence type="predicted"/>
<reference evidence="1" key="1">
    <citation type="submission" date="2006-06" db="EMBL/GenBank/DDBJ databases">
        <title>The close relationship between Haliotis conicopora and Haliotis rubra: evidence from partial mitochondrial sequence of ND1 and ND4L.</title>
        <authorList>
            <person name="Wang A.S."/>
            <person name="Blanchard C."/>
            <person name="Roffey P."/>
        </authorList>
    </citation>
    <scope>NUCLEOTIDE SEQUENCE</scope>
</reference>
<evidence type="ECO:0000313" key="1">
    <source>
        <dbReference type="EMBL" id="ABI54204.1"/>
    </source>
</evidence>
<feature type="non-terminal residue" evidence="1">
    <location>
        <position position="33"/>
    </location>
</feature>
<geneLocation type="mitochondrion" evidence="1"/>
<keyword evidence="1" id="KW-0496">Mitochondrion</keyword>
<dbReference type="AlphaFoldDB" id="A9NJ70"/>
<organism evidence="1">
    <name type="scientific">Haliotis virginea</name>
    <dbReference type="NCBI Taxonomy" id="315765"/>
    <lineage>
        <taxon>Eukaryota</taxon>
        <taxon>Metazoa</taxon>
        <taxon>Spiralia</taxon>
        <taxon>Lophotrochozoa</taxon>
        <taxon>Mollusca</taxon>
        <taxon>Gastropoda</taxon>
        <taxon>Vetigastropoda</taxon>
        <taxon>Lepetellida</taxon>
        <taxon>Haliotoidea</taxon>
        <taxon>Haliotidae</taxon>
        <taxon>Haliotis</taxon>
    </lineage>
</organism>
<sequence length="33" mass="3766">MSSVSHFVCHRCSPGFVFRVIVMSLQYKHLLGV</sequence>
<dbReference type="EMBL" id="DQ826443">
    <property type="protein sequence ID" value="ABI54204.1"/>
    <property type="molecule type" value="Genomic_DNA"/>
</dbReference>
<accession>A9NJ70</accession>
<gene>
    <name evidence="1" type="primary">ND4L</name>
</gene>
<name>A9NJ70_9VEST</name>